<dbReference type="Proteomes" id="UP000198640">
    <property type="component" value="Unassembled WGS sequence"/>
</dbReference>
<dbReference type="AlphaFoldDB" id="A0A1H3JE65"/>
<dbReference type="STRING" id="44576.SAMN05421881_103232"/>
<reference evidence="2 3" key="1">
    <citation type="submission" date="2016-10" db="EMBL/GenBank/DDBJ databases">
        <authorList>
            <person name="de Groot N.N."/>
        </authorList>
    </citation>
    <scope>NUCLEOTIDE SEQUENCE [LARGE SCALE GENOMIC DNA]</scope>
    <source>
        <strain evidence="2 3">Nm1</strain>
    </source>
</reference>
<keyword evidence="1" id="KW-0175">Coiled coil</keyword>
<evidence type="ECO:0000313" key="2">
    <source>
        <dbReference type="EMBL" id="SDY38201.1"/>
    </source>
</evidence>
<dbReference type="EMBL" id="FNOY01000032">
    <property type="protein sequence ID" value="SDY38201.1"/>
    <property type="molecule type" value="Genomic_DNA"/>
</dbReference>
<proteinExistence type="predicted"/>
<protein>
    <submittedName>
        <fullName evidence="2">Uncharacterized protein</fullName>
    </submittedName>
</protein>
<dbReference type="RefSeq" id="WP_090414295.1">
    <property type="nucleotide sequence ID" value="NZ_FNOY01000032.1"/>
</dbReference>
<name>A0A1H3JE65_9PROT</name>
<sequence>MSGILSMAGMMAGGAAVAHRDAVNAEVDLRNKAGLALFSAEMNDSFAQRIEERKAMQEQKIYDRDRSDLLADEQRKFAREDTVNERSRKHDMTKLEFQRSAALEQESMRQKGADRRSAMGVLASGTNDKAADTLAKNIDSNRKRLFDIQKQMHDPLNASVRAGEDYKRLLENEARELELQIKLDAAKIQKAGSGGGLFNLSNYPKGQ</sequence>
<evidence type="ECO:0000256" key="1">
    <source>
        <dbReference type="SAM" id="Coils"/>
    </source>
</evidence>
<keyword evidence="3" id="KW-1185">Reference proteome</keyword>
<organism evidence="2 3">
    <name type="scientific">Nitrosomonas halophila</name>
    <dbReference type="NCBI Taxonomy" id="44576"/>
    <lineage>
        <taxon>Bacteria</taxon>
        <taxon>Pseudomonadati</taxon>
        <taxon>Pseudomonadota</taxon>
        <taxon>Betaproteobacteria</taxon>
        <taxon>Nitrosomonadales</taxon>
        <taxon>Nitrosomonadaceae</taxon>
        <taxon>Nitrosomonas</taxon>
    </lineage>
</organism>
<gene>
    <name evidence="2" type="ORF">SAMN05421881_103232</name>
</gene>
<feature type="coiled-coil region" evidence="1">
    <location>
        <begin position="160"/>
        <end position="187"/>
    </location>
</feature>
<evidence type="ECO:0000313" key="3">
    <source>
        <dbReference type="Proteomes" id="UP000198640"/>
    </source>
</evidence>
<accession>A0A1H3JE65</accession>